<feature type="transmembrane region" description="Helical" evidence="1">
    <location>
        <begin position="134"/>
        <end position="158"/>
    </location>
</feature>
<keyword evidence="4" id="KW-1185">Reference proteome</keyword>
<reference evidence="3 4" key="1">
    <citation type="submission" date="2018-07" db="EMBL/GenBank/DDBJ databases">
        <title>Venubactetium sediminum gen. nov., sp. nov., isolated from a marine solar saltern.</title>
        <authorList>
            <person name="Wang S."/>
        </authorList>
    </citation>
    <scope>NUCLEOTIDE SEQUENCE [LARGE SCALE GENOMIC DNA]</scope>
    <source>
        <strain evidence="3 4">WD2A32</strain>
    </source>
</reference>
<dbReference type="PANTHER" id="PTHR40547:SF1">
    <property type="entry name" value="SLL0298 PROTEIN"/>
    <property type="match status" value="1"/>
</dbReference>
<dbReference type="Pfam" id="PF09835">
    <property type="entry name" value="DUF2062"/>
    <property type="match status" value="1"/>
</dbReference>
<keyword evidence="1" id="KW-0472">Membrane</keyword>
<evidence type="ECO:0000313" key="4">
    <source>
        <dbReference type="Proteomes" id="UP000253941"/>
    </source>
</evidence>
<feature type="transmembrane region" description="Helical" evidence="1">
    <location>
        <begin position="45"/>
        <end position="68"/>
    </location>
</feature>
<dbReference type="EMBL" id="QPMH01000001">
    <property type="protein sequence ID" value="RDD63743.1"/>
    <property type="molecule type" value="Genomic_DNA"/>
</dbReference>
<name>A0A369TEL1_9PROT</name>
<organism evidence="3 4">
    <name type="scientific">Ferruginivarius sediminum</name>
    <dbReference type="NCBI Taxonomy" id="2661937"/>
    <lineage>
        <taxon>Bacteria</taxon>
        <taxon>Pseudomonadati</taxon>
        <taxon>Pseudomonadota</taxon>
        <taxon>Alphaproteobacteria</taxon>
        <taxon>Rhodospirillales</taxon>
        <taxon>Rhodospirillaceae</taxon>
        <taxon>Ferruginivarius</taxon>
    </lineage>
</organism>
<comment type="caution">
    <text evidence="3">The sequence shown here is derived from an EMBL/GenBank/DDBJ whole genome shotgun (WGS) entry which is preliminary data.</text>
</comment>
<keyword evidence="1" id="KW-0812">Transmembrane</keyword>
<keyword evidence="1" id="KW-1133">Transmembrane helix</keyword>
<feature type="domain" description="DUF2062" evidence="2">
    <location>
        <begin position="27"/>
        <end position="169"/>
    </location>
</feature>
<evidence type="ECO:0000259" key="2">
    <source>
        <dbReference type="Pfam" id="PF09835"/>
    </source>
</evidence>
<dbReference type="Proteomes" id="UP000253941">
    <property type="component" value="Unassembled WGS sequence"/>
</dbReference>
<evidence type="ECO:0000256" key="1">
    <source>
        <dbReference type="SAM" id="Phobius"/>
    </source>
</evidence>
<dbReference type="AlphaFoldDB" id="A0A369TEL1"/>
<protein>
    <submittedName>
        <fullName evidence="3">DUF2062 domain-containing protein</fullName>
    </submittedName>
</protein>
<dbReference type="PANTHER" id="PTHR40547">
    <property type="entry name" value="SLL0298 PROTEIN"/>
    <property type="match status" value="1"/>
</dbReference>
<sequence>MLFGRRYRLPTWKRVRELIWPRAGIRRAAKYVAHRVRRLPGTPSSIAAGFACGAAVSFTPFIGLHFVMGAGLAVLMGGNVIASAIGTTVGNPWTFPFIWSWIFTLGRWILGQGNGAALPVDLSLTWIFDHPWEVLYPMVIGGLPTSIVAWFIFFWPCYKAVQRYQSARRARRERGARLRQLRRQRKTAAYKTEGEG</sequence>
<evidence type="ECO:0000313" key="3">
    <source>
        <dbReference type="EMBL" id="RDD63743.1"/>
    </source>
</evidence>
<accession>A0A369TEL1</accession>
<gene>
    <name evidence="3" type="ORF">DRB17_00760</name>
</gene>
<feature type="transmembrane region" description="Helical" evidence="1">
    <location>
        <begin position="80"/>
        <end position="102"/>
    </location>
</feature>
<proteinExistence type="predicted"/>
<dbReference type="RefSeq" id="WP_114580256.1">
    <property type="nucleotide sequence ID" value="NZ_QPMH01000001.1"/>
</dbReference>
<dbReference type="InterPro" id="IPR018639">
    <property type="entry name" value="DUF2062"/>
</dbReference>